<feature type="region of interest" description="Disordered" evidence="1">
    <location>
        <begin position="18"/>
        <end position="70"/>
    </location>
</feature>
<evidence type="ECO:0000313" key="3">
    <source>
        <dbReference type="WBParaSite" id="TMUE_1000003080.1"/>
    </source>
</evidence>
<protein>
    <submittedName>
        <fullName evidence="3">FLYWCH-type domain-containing protein</fullName>
    </submittedName>
</protein>
<proteinExistence type="predicted"/>
<dbReference type="Proteomes" id="UP000046395">
    <property type="component" value="Unassembled WGS sequence"/>
</dbReference>
<evidence type="ECO:0000256" key="1">
    <source>
        <dbReference type="SAM" id="MobiDB-lite"/>
    </source>
</evidence>
<feature type="compositionally biased region" description="Basic and acidic residues" evidence="1">
    <location>
        <begin position="18"/>
        <end position="36"/>
    </location>
</feature>
<dbReference type="WBParaSite" id="TMUE_1000003080.1">
    <property type="protein sequence ID" value="TMUE_1000003080.1"/>
    <property type="gene ID" value="WBGene00298604"/>
</dbReference>
<dbReference type="AlphaFoldDB" id="A0A5S6Q7I5"/>
<name>A0A5S6Q7I5_TRIMR</name>
<keyword evidence="2" id="KW-1185">Reference proteome</keyword>
<reference evidence="3" key="1">
    <citation type="submission" date="2019-12" db="UniProtKB">
        <authorList>
            <consortium name="WormBaseParasite"/>
        </authorList>
    </citation>
    <scope>IDENTIFICATION</scope>
</reference>
<accession>A0A5S6Q7I5</accession>
<evidence type="ECO:0000313" key="2">
    <source>
        <dbReference type="Proteomes" id="UP000046395"/>
    </source>
</evidence>
<sequence length="141" mass="16212">MRFPESGHNQKVELRFAERLGGLDDGERPRRIDDPCLKATAQGDPSPVKANPATVDSRLPESLRPSRRTEREKAIYRDDQIWTIDGESEKGKIDFWAQRTVGCRYFFDCLADQYPVLQAYKLGRRRGPVGWCLRSCQGNLR</sequence>
<organism evidence="2 3">
    <name type="scientific">Trichuris muris</name>
    <name type="common">Mouse whipworm</name>
    <dbReference type="NCBI Taxonomy" id="70415"/>
    <lineage>
        <taxon>Eukaryota</taxon>
        <taxon>Metazoa</taxon>
        <taxon>Ecdysozoa</taxon>
        <taxon>Nematoda</taxon>
        <taxon>Enoplea</taxon>
        <taxon>Dorylaimia</taxon>
        <taxon>Trichinellida</taxon>
        <taxon>Trichuridae</taxon>
        <taxon>Trichuris</taxon>
    </lineage>
</organism>